<dbReference type="CDD" id="cd02440">
    <property type="entry name" value="AdoMet_MTases"/>
    <property type="match status" value="2"/>
</dbReference>
<keyword evidence="12" id="KW-1185">Reference proteome</keyword>
<evidence type="ECO:0000313" key="11">
    <source>
        <dbReference type="EMBL" id="KAK2715290.1"/>
    </source>
</evidence>
<dbReference type="AlphaFoldDB" id="A0AA88LBG9"/>
<evidence type="ECO:0000313" key="12">
    <source>
        <dbReference type="Proteomes" id="UP001187531"/>
    </source>
</evidence>
<organism evidence="11 12">
    <name type="scientific">Artemia franciscana</name>
    <name type="common">Brine shrimp</name>
    <name type="synonym">Artemia sanfranciscana</name>
    <dbReference type="NCBI Taxonomy" id="6661"/>
    <lineage>
        <taxon>Eukaryota</taxon>
        <taxon>Metazoa</taxon>
        <taxon>Ecdysozoa</taxon>
        <taxon>Arthropoda</taxon>
        <taxon>Crustacea</taxon>
        <taxon>Branchiopoda</taxon>
        <taxon>Anostraca</taxon>
        <taxon>Artemiidae</taxon>
        <taxon>Artemia</taxon>
    </lineage>
</organism>
<dbReference type="Pfam" id="PF13649">
    <property type="entry name" value="Methyltransf_25"/>
    <property type="match status" value="1"/>
</dbReference>
<evidence type="ECO:0000256" key="4">
    <source>
        <dbReference type="ARBA" id="ARBA00022679"/>
    </source>
</evidence>
<comment type="catalytic activity">
    <reaction evidence="8">
        <text>N-methylethanolamine phosphate + S-adenosyl-L-methionine = N,N-dimethylethanolamine phosphate + S-adenosyl-L-homocysteine + H(+)</text>
        <dbReference type="Rhea" id="RHEA:25321"/>
        <dbReference type="ChEBI" id="CHEBI:15378"/>
        <dbReference type="ChEBI" id="CHEBI:57781"/>
        <dbReference type="ChEBI" id="CHEBI:57856"/>
        <dbReference type="ChEBI" id="CHEBI:58641"/>
        <dbReference type="ChEBI" id="CHEBI:59789"/>
        <dbReference type="EC" id="2.1.1.103"/>
    </reaction>
    <physiologicalReaction direction="left-to-right" evidence="8">
        <dbReference type="Rhea" id="RHEA:25322"/>
    </physiologicalReaction>
</comment>
<dbReference type="Gene3D" id="3.40.50.150">
    <property type="entry name" value="Vaccinia Virus protein VP39"/>
    <property type="match status" value="2"/>
</dbReference>
<dbReference type="InterPro" id="IPR025714">
    <property type="entry name" value="Methyltranfer_dom"/>
</dbReference>
<evidence type="ECO:0000256" key="2">
    <source>
        <dbReference type="ARBA" id="ARBA00005189"/>
    </source>
</evidence>
<dbReference type="SUPFAM" id="SSF53335">
    <property type="entry name" value="S-adenosyl-L-methionine-dependent methyltransferases"/>
    <property type="match status" value="2"/>
</dbReference>
<comment type="catalytic activity">
    <reaction evidence="7">
        <text>phosphoethanolamine + S-adenosyl-L-methionine = N-methylethanolamine phosphate + S-adenosyl-L-homocysteine + H(+)</text>
        <dbReference type="Rhea" id="RHEA:20365"/>
        <dbReference type="ChEBI" id="CHEBI:15378"/>
        <dbReference type="ChEBI" id="CHEBI:57781"/>
        <dbReference type="ChEBI" id="CHEBI:57856"/>
        <dbReference type="ChEBI" id="CHEBI:58190"/>
        <dbReference type="ChEBI" id="CHEBI:59789"/>
        <dbReference type="EC" id="2.1.1.103"/>
    </reaction>
    <physiologicalReaction direction="left-to-right" evidence="7">
        <dbReference type="Rhea" id="RHEA:20366"/>
    </physiologicalReaction>
</comment>
<dbReference type="Pfam" id="PF13847">
    <property type="entry name" value="Methyltransf_31"/>
    <property type="match status" value="1"/>
</dbReference>
<evidence type="ECO:0000256" key="8">
    <source>
        <dbReference type="ARBA" id="ARBA00047841"/>
    </source>
</evidence>
<comment type="catalytic activity">
    <reaction evidence="6">
        <text>N,N-dimethylethanolamine phosphate + S-adenosyl-L-methionine = phosphocholine + S-adenosyl-L-homocysteine + H(+)</text>
        <dbReference type="Rhea" id="RHEA:25325"/>
        <dbReference type="ChEBI" id="CHEBI:15378"/>
        <dbReference type="ChEBI" id="CHEBI:57856"/>
        <dbReference type="ChEBI" id="CHEBI:58641"/>
        <dbReference type="ChEBI" id="CHEBI:59789"/>
        <dbReference type="ChEBI" id="CHEBI:295975"/>
        <dbReference type="EC" id="2.1.1.103"/>
    </reaction>
    <physiologicalReaction direction="left-to-right" evidence="6">
        <dbReference type="Rhea" id="RHEA:25326"/>
    </physiologicalReaction>
</comment>
<dbReference type="PANTHER" id="PTHR44307:SF2">
    <property type="entry name" value="PHOSPHOETHANOLAMINE METHYLTRANSFERASE ISOFORM X1"/>
    <property type="match status" value="1"/>
</dbReference>
<dbReference type="GO" id="GO:0000234">
    <property type="term" value="F:phosphoethanolamine N-methyltransferase activity"/>
    <property type="evidence" value="ECO:0007669"/>
    <property type="project" value="UniProtKB-EC"/>
</dbReference>
<dbReference type="PANTHER" id="PTHR44307">
    <property type="entry name" value="PHOSPHOETHANOLAMINE METHYLTRANSFERASE"/>
    <property type="match status" value="1"/>
</dbReference>
<comment type="pathway">
    <text evidence="1">Phospholipid metabolism; phosphatidylcholine biosynthesis.</text>
</comment>
<dbReference type="Proteomes" id="UP001187531">
    <property type="component" value="Unassembled WGS sequence"/>
</dbReference>
<accession>A0AA88LBG9</accession>
<comment type="pathway">
    <text evidence="2">Lipid metabolism.</text>
</comment>
<sequence>MDVMLTNLYEASKQWLVGGNGIEEEEVRNAMRKYWQQYEPTIESMMLSDEAKNLDQMEKWEILSYVPDIREKSVLELGAGIGRFTEQLAAVAAQVTAVDFMESYTQQNRERNSKFDNIDFLRADVTELELPSFKYDVIFSNWLLMYLDDNEVRLLVRKMLTWLKDDGYLFIRESCFHPSGNIKIGENPTFYRTPTEYFRILQSETSPSGISNLRSVFVLKRATSVKAYIKAKANPNQLCFLLKKMTHSEEQYESFQAFLDENQYSRSGILRYERIFGPTFVSTGGLETTMEFCKLLNLKPGMKVLDVGCGIGGSAFHMAGTYGVEVHGVDLSTNMITLALENQAKQPLEVKTKVSFEICDITKHSFPEGSFDVVYSRDTILHIGDKETLFSHFYKWLKPGGRVLISDYCRGEQEHSEDFTRYVSQRGYHLLTVQQYGEVLSTVGFKEVEAIDKTSFFIDILKKEVKNFHAKKDEFVKEFSERDYDYILEGWEAKVKRCSAGDQAWGLFIANKPQ</sequence>
<proteinExistence type="predicted"/>
<dbReference type="InterPro" id="IPR041698">
    <property type="entry name" value="Methyltransf_25"/>
</dbReference>
<evidence type="ECO:0000256" key="1">
    <source>
        <dbReference type="ARBA" id="ARBA00004969"/>
    </source>
</evidence>
<comment type="caution">
    <text evidence="11">The sequence shown here is derived from an EMBL/GenBank/DDBJ whole genome shotgun (WGS) entry which is preliminary data.</text>
</comment>
<dbReference type="GO" id="GO:0032259">
    <property type="term" value="P:methylation"/>
    <property type="evidence" value="ECO:0007669"/>
    <property type="project" value="UniProtKB-KW"/>
</dbReference>
<reference evidence="11" key="1">
    <citation type="submission" date="2023-07" db="EMBL/GenBank/DDBJ databases">
        <title>Chromosome-level genome assembly of Artemia franciscana.</title>
        <authorList>
            <person name="Jo E."/>
        </authorList>
    </citation>
    <scope>NUCLEOTIDE SEQUENCE</scope>
    <source>
        <tissue evidence="11">Whole body</tissue>
    </source>
</reference>
<evidence type="ECO:0000259" key="9">
    <source>
        <dbReference type="Pfam" id="PF13649"/>
    </source>
</evidence>
<dbReference type="InterPro" id="IPR029063">
    <property type="entry name" value="SAM-dependent_MTases_sf"/>
</dbReference>
<name>A0AA88LBG9_ARTSF</name>
<keyword evidence="3" id="KW-0489">Methyltransferase</keyword>
<protein>
    <recommendedName>
        <fullName evidence="5">phosphoethanolamine N-methyltransferase</fullName>
        <ecNumber evidence="5">2.1.1.103</ecNumber>
    </recommendedName>
</protein>
<evidence type="ECO:0000256" key="5">
    <source>
        <dbReference type="ARBA" id="ARBA00035674"/>
    </source>
</evidence>
<feature type="domain" description="Methyltransferase" evidence="10">
    <location>
        <begin position="299"/>
        <end position="415"/>
    </location>
</feature>
<dbReference type="EMBL" id="JAVRJZ010000012">
    <property type="protein sequence ID" value="KAK2715290.1"/>
    <property type="molecule type" value="Genomic_DNA"/>
</dbReference>
<dbReference type="EC" id="2.1.1.103" evidence="5"/>
<evidence type="ECO:0000256" key="7">
    <source>
        <dbReference type="ARBA" id="ARBA00047622"/>
    </source>
</evidence>
<keyword evidence="4" id="KW-0808">Transferase</keyword>
<gene>
    <name evidence="11" type="ORF">QYM36_010062</name>
</gene>
<evidence type="ECO:0000259" key="10">
    <source>
        <dbReference type="Pfam" id="PF13847"/>
    </source>
</evidence>
<feature type="domain" description="Methyltransferase" evidence="9">
    <location>
        <begin position="74"/>
        <end position="167"/>
    </location>
</feature>
<evidence type="ECO:0000256" key="3">
    <source>
        <dbReference type="ARBA" id="ARBA00022603"/>
    </source>
</evidence>
<evidence type="ECO:0000256" key="6">
    <source>
        <dbReference type="ARBA" id="ARBA00047619"/>
    </source>
</evidence>